<dbReference type="GO" id="GO:0009432">
    <property type="term" value="P:SOS response"/>
    <property type="evidence" value="ECO:0007669"/>
    <property type="project" value="TreeGrafter"/>
</dbReference>
<evidence type="ECO:0000256" key="4">
    <source>
        <dbReference type="ARBA" id="ARBA00022741"/>
    </source>
</evidence>
<keyword evidence="13" id="KW-1185">Reference proteome</keyword>
<dbReference type="PIRSF" id="PIRSF003128">
    <property type="entry name" value="RecN"/>
    <property type="match status" value="1"/>
</dbReference>
<dbReference type="PANTHER" id="PTHR11059">
    <property type="entry name" value="DNA REPAIR PROTEIN RECN"/>
    <property type="match status" value="1"/>
</dbReference>
<reference evidence="12 13" key="1">
    <citation type="journal article" date="2009" name="Stand. Genomic Sci.">
        <title>Complete genome sequence of Cryptobacterium curtum type strain (12-3).</title>
        <authorList>
            <person name="Mavrommatis K."/>
            <person name="Pukall R."/>
            <person name="Rohde C."/>
            <person name="Chen F."/>
            <person name="Sims D."/>
            <person name="Brettin T."/>
            <person name="Kuske C."/>
            <person name="Detter J.C."/>
            <person name="Han C."/>
            <person name="Lapidus A."/>
            <person name="Copeland A."/>
            <person name="Glavina Del Rio T."/>
            <person name="Nolan M."/>
            <person name="Lucas S."/>
            <person name="Tice H."/>
            <person name="Cheng J.F."/>
            <person name="Bruce D."/>
            <person name="Goodwin L."/>
            <person name="Pitluck S."/>
            <person name="Ovchinnikova G."/>
            <person name="Pati A."/>
            <person name="Ivanova N."/>
            <person name="Chen A."/>
            <person name="Palaniappan K."/>
            <person name="Chain P."/>
            <person name="D'haeseleer P."/>
            <person name="Goker M."/>
            <person name="Bristow J."/>
            <person name="Eisen J.A."/>
            <person name="Markowitz V."/>
            <person name="Hugenholtz P."/>
            <person name="Rohde M."/>
            <person name="Klenk H.P."/>
            <person name="Kyrpides N.C."/>
        </authorList>
    </citation>
    <scope>NUCLEOTIDE SEQUENCE [LARGE SCALE GENOMIC DNA]</scope>
    <source>
        <strain evidence="13">ATCC 700683 / DSM 15641 / 12-3</strain>
    </source>
</reference>
<evidence type="ECO:0000256" key="5">
    <source>
        <dbReference type="ARBA" id="ARBA00022763"/>
    </source>
</evidence>
<evidence type="ECO:0000256" key="2">
    <source>
        <dbReference type="ARBA" id="ARBA00009441"/>
    </source>
</evidence>
<dbReference type="NCBIfam" id="TIGR00634">
    <property type="entry name" value="recN"/>
    <property type="match status" value="1"/>
</dbReference>
<gene>
    <name evidence="12" type="ordered locus">Ccur_05390</name>
</gene>
<feature type="region of interest" description="Disordered" evidence="10">
    <location>
        <begin position="78"/>
        <end position="104"/>
    </location>
</feature>
<dbReference type="HOGENOM" id="CLU_018297_3_0_11"/>
<feature type="domain" description="RecF/RecN/SMC N-terminal" evidence="11">
    <location>
        <begin position="3"/>
        <end position="528"/>
    </location>
</feature>
<evidence type="ECO:0000256" key="8">
    <source>
        <dbReference type="ARBA" id="ARBA00033408"/>
    </source>
</evidence>
<evidence type="ECO:0000313" key="12">
    <source>
        <dbReference type="EMBL" id="ACU94260.1"/>
    </source>
</evidence>
<comment type="similarity">
    <text evidence="2 9">Belongs to the RecN family.</text>
</comment>
<dbReference type="GO" id="GO:0005524">
    <property type="term" value="F:ATP binding"/>
    <property type="evidence" value="ECO:0007669"/>
    <property type="project" value="UniProtKB-KW"/>
</dbReference>
<dbReference type="STRING" id="469378.Ccur_05390"/>
<dbReference type="EMBL" id="CP001682">
    <property type="protein sequence ID" value="ACU94260.1"/>
    <property type="molecule type" value="Genomic_DNA"/>
</dbReference>
<keyword evidence="6" id="KW-0067">ATP-binding</keyword>
<organism evidence="12 13">
    <name type="scientific">Cryptobacterium curtum (strain ATCC 700683 / DSM 15641 / CCUG 43107 / 12-3)</name>
    <dbReference type="NCBI Taxonomy" id="469378"/>
    <lineage>
        <taxon>Bacteria</taxon>
        <taxon>Bacillati</taxon>
        <taxon>Actinomycetota</taxon>
        <taxon>Coriobacteriia</taxon>
        <taxon>Eggerthellales</taxon>
        <taxon>Eggerthellaceae</taxon>
        <taxon>Cryptobacterium</taxon>
    </lineage>
</organism>
<evidence type="ECO:0000256" key="10">
    <source>
        <dbReference type="SAM" id="MobiDB-lite"/>
    </source>
</evidence>
<dbReference type="eggNOG" id="COG0497">
    <property type="taxonomic scope" value="Bacteria"/>
</dbReference>
<keyword evidence="4" id="KW-0547">Nucleotide-binding</keyword>
<keyword evidence="5 9" id="KW-0227">DNA damage</keyword>
<dbReference type="AlphaFoldDB" id="C7MMX0"/>
<proteinExistence type="inferred from homology"/>
<dbReference type="Gene3D" id="3.40.50.300">
    <property type="entry name" value="P-loop containing nucleotide triphosphate hydrolases"/>
    <property type="match status" value="2"/>
</dbReference>
<accession>C7MMX0</accession>
<evidence type="ECO:0000256" key="9">
    <source>
        <dbReference type="PIRNR" id="PIRNR003128"/>
    </source>
</evidence>
<dbReference type="RefSeq" id="WP_012802948.1">
    <property type="nucleotide sequence ID" value="NC_013170.1"/>
</dbReference>
<dbReference type="Pfam" id="PF02463">
    <property type="entry name" value="SMC_N"/>
    <property type="match status" value="1"/>
</dbReference>
<dbReference type="CDD" id="cd03241">
    <property type="entry name" value="ABC_RecN"/>
    <property type="match status" value="1"/>
</dbReference>
<comment type="function">
    <text evidence="1 9">May be involved in recombinational repair of damaged DNA.</text>
</comment>
<dbReference type="GO" id="GO:0006310">
    <property type="term" value="P:DNA recombination"/>
    <property type="evidence" value="ECO:0007669"/>
    <property type="project" value="InterPro"/>
</dbReference>
<dbReference type="InterPro" id="IPR003395">
    <property type="entry name" value="RecF/RecN/SMC_N"/>
</dbReference>
<sequence length="578" mass="61556">MIDELHVQNIALIRDAMLLPARGLTVITGETGAGKTALIGALNLIVGGRADASLVREGSQGLSVEARLCSLASASRVSSNGNANESADTDTRKLTHADTDKSADVDGDTVVQRTLSAEGRSRVHIDGHIASVGQLADSVGETIDLCGQHEHQKLLSSSNHRALLDAWAQDDLASVKKEFSEAYQAATQAARVVEEIQHTGDLSDDAIERARFIVRRIDEVDPQPGEYEELAARLPLLENAESLARSIEGAHAALSADDAALDALGRSASLIDEAATVDPSLAAFAQSLREALYVVEDVARDIRSYGDAIDVDLGSLAVLQDRMGAMQDLMRSWGPTMEAVLIARDDARRTLSLADGLDDRLREALAQQEQVEDVLARAAERLHHARSKAAPQFAEAVCAQMERLSLGGVQLECAVEMLAREKWTEAGSDAVEFLFRPGTDMTARPLAKIASGGEVSRVMLAIKVVLGAVDESETLVFDEVDAGVGGAAARSLAALLVDLAKTHQVIVVTHLPQMAVYADAHYVVRKTQGSTPETTLTALSESDRVSEIARMLSGDTGKAALDHARELLAEATEYKATA</sequence>
<name>C7MMX0_CRYCD</name>
<dbReference type="GO" id="GO:0006281">
    <property type="term" value="P:DNA repair"/>
    <property type="evidence" value="ECO:0007669"/>
    <property type="project" value="UniProtKB-KW"/>
</dbReference>
<evidence type="ECO:0000256" key="3">
    <source>
        <dbReference type="ARBA" id="ARBA00021315"/>
    </source>
</evidence>
<evidence type="ECO:0000256" key="7">
    <source>
        <dbReference type="ARBA" id="ARBA00023204"/>
    </source>
</evidence>
<dbReference type="KEGG" id="ccu:Ccur_05390"/>
<dbReference type="OrthoDB" id="9806954at2"/>
<keyword evidence="7 9" id="KW-0234">DNA repair</keyword>
<dbReference type="GO" id="GO:0043590">
    <property type="term" value="C:bacterial nucleoid"/>
    <property type="evidence" value="ECO:0007669"/>
    <property type="project" value="TreeGrafter"/>
</dbReference>
<protein>
    <recommendedName>
        <fullName evidence="3 9">DNA repair protein RecN</fullName>
    </recommendedName>
    <alternativeName>
        <fullName evidence="8 9">Recombination protein N</fullName>
    </alternativeName>
</protein>
<dbReference type="InterPro" id="IPR004604">
    <property type="entry name" value="DNA_recomb/repair_RecN"/>
</dbReference>
<dbReference type="SUPFAM" id="SSF52540">
    <property type="entry name" value="P-loop containing nucleoside triphosphate hydrolases"/>
    <property type="match status" value="1"/>
</dbReference>
<dbReference type="InterPro" id="IPR027417">
    <property type="entry name" value="P-loop_NTPase"/>
</dbReference>
<feature type="compositionally biased region" description="Basic and acidic residues" evidence="10">
    <location>
        <begin position="89"/>
        <end position="104"/>
    </location>
</feature>
<evidence type="ECO:0000256" key="6">
    <source>
        <dbReference type="ARBA" id="ARBA00022840"/>
    </source>
</evidence>
<evidence type="ECO:0000259" key="11">
    <source>
        <dbReference type="Pfam" id="PF02463"/>
    </source>
</evidence>
<evidence type="ECO:0000313" key="13">
    <source>
        <dbReference type="Proteomes" id="UP000000954"/>
    </source>
</evidence>
<dbReference type="PANTHER" id="PTHR11059:SF0">
    <property type="entry name" value="DNA REPAIR PROTEIN RECN"/>
    <property type="match status" value="1"/>
</dbReference>
<evidence type="ECO:0000256" key="1">
    <source>
        <dbReference type="ARBA" id="ARBA00003618"/>
    </source>
</evidence>
<dbReference type="Proteomes" id="UP000000954">
    <property type="component" value="Chromosome"/>
</dbReference>